<reference evidence="5" key="1">
    <citation type="journal article" date="2014" name="Int. J. Syst. Evol. Microbiol.">
        <title>Complete genome sequence of Corynebacterium casei LMG S-19264T (=DSM 44701T), isolated from a smear-ripened cheese.</title>
        <authorList>
            <consortium name="US DOE Joint Genome Institute (JGI-PGF)"/>
            <person name="Walter F."/>
            <person name="Albersmeier A."/>
            <person name="Kalinowski J."/>
            <person name="Ruckert C."/>
        </authorList>
    </citation>
    <scope>NUCLEOTIDE SEQUENCE</scope>
    <source>
        <strain evidence="5">CGMCC 1.15179</strain>
    </source>
</reference>
<sequence>MLKTNRLKAKLRQQEPVHGLFCSIPTPVHVEMIGCAGFDFVIIDTEHTLVNPETLENMIRAAEGVDLTPLVRVPENNPGAVLQALDAGAQGVVVPHVRCREEAEAAVRAARYHPEGERSLNGGRVPGFGTLPLPEYIRRANEEVMVVPMIEDREGVGNAEEILSVPGVDMVLEGAADLSQSYGVPWQTRHEQVREGLRRVQEVAVQQGVPYCAIPRVPEDYDTWREAGVYAFVLGEERGISFRAIRSHLEGFQKTAAGQKEEAR</sequence>
<feature type="domain" description="HpcH/HpaI aldolase/citrate lyase" evidence="4">
    <location>
        <begin position="19"/>
        <end position="210"/>
    </location>
</feature>
<protein>
    <submittedName>
        <fullName evidence="5">Siderophore biosynthesis protein SbnG</fullName>
    </submittedName>
</protein>
<dbReference type="EMBL" id="BMHQ01000002">
    <property type="protein sequence ID" value="GGE06499.1"/>
    <property type="molecule type" value="Genomic_DNA"/>
</dbReference>
<dbReference type="GO" id="GO:0016832">
    <property type="term" value="F:aldehyde-lyase activity"/>
    <property type="evidence" value="ECO:0007669"/>
    <property type="project" value="TreeGrafter"/>
</dbReference>
<dbReference type="InterPro" id="IPR050251">
    <property type="entry name" value="HpcH-HpaI_aldolase"/>
</dbReference>
<comment type="similarity">
    <text evidence="1">Belongs to the HpcH/HpaI aldolase family.</text>
</comment>
<keyword evidence="2" id="KW-0479">Metal-binding</keyword>
<name>A0A8J2VG28_9BACL</name>
<dbReference type="SUPFAM" id="SSF51621">
    <property type="entry name" value="Phosphoenolpyruvate/pyruvate domain"/>
    <property type="match status" value="1"/>
</dbReference>
<keyword evidence="3" id="KW-0456">Lyase</keyword>
<reference evidence="5" key="2">
    <citation type="submission" date="2020-09" db="EMBL/GenBank/DDBJ databases">
        <authorList>
            <person name="Sun Q."/>
            <person name="Zhou Y."/>
        </authorList>
    </citation>
    <scope>NUCLEOTIDE SEQUENCE</scope>
    <source>
        <strain evidence="5">CGMCC 1.15179</strain>
    </source>
</reference>
<gene>
    <name evidence="5" type="ORF">GCM10011571_04550</name>
</gene>
<dbReference type="InterPro" id="IPR015813">
    <property type="entry name" value="Pyrv/PenolPyrv_kinase-like_dom"/>
</dbReference>
<comment type="caution">
    <text evidence="5">The sequence shown here is derived from an EMBL/GenBank/DDBJ whole genome shotgun (WGS) entry which is preliminary data.</text>
</comment>
<organism evidence="5 6">
    <name type="scientific">Marinithermofilum abyssi</name>
    <dbReference type="NCBI Taxonomy" id="1571185"/>
    <lineage>
        <taxon>Bacteria</taxon>
        <taxon>Bacillati</taxon>
        <taxon>Bacillota</taxon>
        <taxon>Bacilli</taxon>
        <taxon>Bacillales</taxon>
        <taxon>Thermoactinomycetaceae</taxon>
        <taxon>Marinithermofilum</taxon>
    </lineage>
</organism>
<dbReference type="GO" id="GO:0005737">
    <property type="term" value="C:cytoplasm"/>
    <property type="evidence" value="ECO:0007669"/>
    <property type="project" value="TreeGrafter"/>
</dbReference>
<dbReference type="Proteomes" id="UP000625210">
    <property type="component" value="Unassembled WGS sequence"/>
</dbReference>
<dbReference type="PANTHER" id="PTHR30502:SF0">
    <property type="entry name" value="PHOSPHOENOLPYRUVATE CARBOXYLASE FAMILY PROTEIN"/>
    <property type="match status" value="1"/>
</dbReference>
<proteinExistence type="inferred from homology"/>
<evidence type="ECO:0000256" key="1">
    <source>
        <dbReference type="ARBA" id="ARBA00005568"/>
    </source>
</evidence>
<dbReference type="RefSeq" id="WP_188646318.1">
    <property type="nucleotide sequence ID" value="NZ_BMHQ01000002.1"/>
</dbReference>
<evidence type="ECO:0000256" key="3">
    <source>
        <dbReference type="ARBA" id="ARBA00023239"/>
    </source>
</evidence>
<evidence type="ECO:0000259" key="4">
    <source>
        <dbReference type="Pfam" id="PF03328"/>
    </source>
</evidence>
<evidence type="ECO:0000313" key="5">
    <source>
        <dbReference type="EMBL" id="GGE06499.1"/>
    </source>
</evidence>
<evidence type="ECO:0000313" key="6">
    <source>
        <dbReference type="Proteomes" id="UP000625210"/>
    </source>
</evidence>
<dbReference type="Pfam" id="PF03328">
    <property type="entry name" value="HpcH_HpaI"/>
    <property type="match status" value="1"/>
</dbReference>
<dbReference type="PANTHER" id="PTHR30502">
    <property type="entry name" value="2-KETO-3-DEOXY-L-RHAMNONATE ALDOLASE"/>
    <property type="match status" value="1"/>
</dbReference>
<keyword evidence="6" id="KW-1185">Reference proteome</keyword>
<dbReference type="Gene3D" id="3.20.20.60">
    <property type="entry name" value="Phosphoenolpyruvate-binding domains"/>
    <property type="match status" value="1"/>
</dbReference>
<dbReference type="InterPro" id="IPR040442">
    <property type="entry name" value="Pyrv_kinase-like_dom_sf"/>
</dbReference>
<evidence type="ECO:0000256" key="2">
    <source>
        <dbReference type="ARBA" id="ARBA00022723"/>
    </source>
</evidence>
<dbReference type="GO" id="GO:0046872">
    <property type="term" value="F:metal ion binding"/>
    <property type="evidence" value="ECO:0007669"/>
    <property type="project" value="UniProtKB-KW"/>
</dbReference>
<accession>A0A8J2VG28</accession>
<dbReference type="AlphaFoldDB" id="A0A8J2VG28"/>
<dbReference type="InterPro" id="IPR005000">
    <property type="entry name" value="Aldolase/citrate-lyase_domain"/>
</dbReference>